<name>A0A2J0L264_9BACT</name>
<feature type="domain" description="FecR protein" evidence="2">
    <location>
        <begin position="255"/>
        <end position="347"/>
    </location>
</feature>
<dbReference type="AlphaFoldDB" id="A0A2J0L264"/>
<dbReference type="Gene3D" id="2.60.120.1440">
    <property type="match status" value="1"/>
</dbReference>
<dbReference type="PANTHER" id="PTHR38731">
    <property type="entry name" value="LIPL45-RELATED LIPOPROTEIN-RELATED"/>
    <property type="match status" value="1"/>
</dbReference>
<evidence type="ECO:0000313" key="3">
    <source>
        <dbReference type="EMBL" id="PIU41346.1"/>
    </source>
</evidence>
<gene>
    <name evidence="3" type="ORF">COS99_05660</name>
</gene>
<evidence type="ECO:0000259" key="2">
    <source>
        <dbReference type="Pfam" id="PF04773"/>
    </source>
</evidence>
<dbReference type="Proteomes" id="UP000230052">
    <property type="component" value="Unassembled WGS sequence"/>
</dbReference>
<feature type="region of interest" description="Disordered" evidence="1">
    <location>
        <begin position="573"/>
        <end position="593"/>
    </location>
</feature>
<evidence type="ECO:0000256" key="1">
    <source>
        <dbReference type="SAM" id="MobiDB-lite"/>
    </source>
</evidence>
<protein>
    <recommendedName>
        <fullName evidence="2">FecR protein domain-containing protein</fullName>
    </recommendedName>
</protein>
<feature type="compositionally biased region" description="Polar residues" evidence="1">
    <location>
        <begin position="577"/>
        <end position="593"/>
    </location>
</feature>
<sequence>MRTRVLTIAIFFLLIAWNGFCDNENPVGTITYLEGVSDISHNGASSAFANIKDPVYLGDRIRTKSYSKAEIEFGDKSILKLGPNTCVTIEEYKIDDKKTREHSRIKLTRGKVEAVVSKTGKPDTFVIETPNATGSVKGSDIFVFYQGGKTGVLVKEGKISVSNLSIPEKVVETMTGERVLVPFNAPPGEKQTFLDSEMKLHNRDVERFLLKKWLPKGEAQMNGVVTMSAGTARVYRKKSEDWQNTQQNDVLSEGDKIQTGEDGRIGIHLDNGNTVFLQSNTELAFETLRYDPSTGEYINTLESKYGKIKAIIEKRGKQSTFQIKTPLAICGPRGTIMYLDTTPTSTQAFYEGGQGLMISTITGQTAEIGAGQNSSADSSGAISIPIDTTNEQRNNLNQSWSGTEAIDGYSAPTASEGAFQQSLVSGGAQSVLPASEVGSDTMLASRPLDQVIFSETFSSATTASSVTTIYSGTLSYMVGGGFNAGTLDIALKSDGTWSGVITAGTINSNVSPSWSLTFKNYTTGDEVMVAGGNPGYATNTNGPIDWSATVQPANSFADSFDKQLSGSAIGQFAPSGAPNTYNGEMSGTWENYP</sequence>
<dbReference type="Pfam" id="PF04773">
    <property type="entry name" value="FecR"/>
    <property type="match status" value="2"/>
</dbReference>
<organism evidence="3 4">
    <name type="scientific">Candidatus Aquitaenariimonas noxiae</name>
    <dbReference type="NCBI Taxonomy" id="1974741"/>
    <lineage>
        <taxon>Bacteria</taxon>
        <taxon>Pseudomonadati</taxon>
        <taxon>Candidatus Omnitrophota</taxon>
        <taxon>Candidatus Aquitaenariimonas</taxon>
    </lineage>
</organism>
<dbReference type="EMBL" id="PEWV01000060">
    <property type="protein sequence ID" value="PIU41346.1"/>
    <property type="molecule type" value="Genomic_DNA"/>
</dbReference>
<reference evidence="3 4" key="1">
    <citation type="submission" date="2017-09" db="EMBL/GenBank/DDBJ databases">
        <title>Depth-based differentiation of microbial function through sediment-hosted aquifers and enrichment of novel symbionts in the deep terrestrial subsurface.</title>
        <authorList>
            <person name="Probst A.J."/>
            <person name="Ladd B."/>
            <person name="Jarett J.K."/>
            <person name="Geller-Mcgrath D.E."/>
            <person name="Sieber C.M."/>
            <person name="Emerson J.B."/>
            <person name="Anantharaman K."/>
            <person name="Thomas B.C."/>
            <person name="Malmstrom R."/>
            <person name="Stieglmeier M."/>
            <person name="Klingl A."/>
            <person name="Woyke T."/>
            <person name="Ryan C.M."/>
            <person name="Banfield J.F."/>
        </authorList>
    </citation>
    <scope>NUCLEOTIDE SEQUENCE [LARGE SCALE GENOMIC DNA]</scope>
    <source>
        <strain evidence="3">CG07_land_8_20_14_0_80_42_15</strain>
    </source>
</reference>
<dbReference type="InterPro" id="IPR006860">
    <property type="entry name" value="FecR"/>
</dbReference>
<feature type="domain" description="FecR protein" evidence="2">
    <location>
        <begin position="59"/>
        <end position="159"/>
    </location>
</feature>
<comment type="caution">
    <text evidence="3">The sequence shown here is derived from an EMBL/GenBank/DDBJ whole genome shotgun (WGS) entry which is preliminary data.</text>
</comment>
<accession>A0A2J0L264</accession>
<proteinExistence type="predicted"/>
<evidence type="ECO:0000313" key="4">
    <source>
        <dbReference type="Proteomes" id="UP000230052"/>
    </source>
</evidence>
<dbReference type="PANTHER" id="PTHR38731:SF3">
    <property type="entry name" value="BLL6125 PROTEIN"/>
    <property type="match status" value="1"/>
</dbReference>